<reference evidence="5" key="1">
    <citation type="journal article" date="2014" name="Nat. Commun.">
        <title>Genome sequence of mungbean and insights into evolution within Vigna species.</title>
        <authorList>
            <person name="Kang Y.J."/>
            <person name="Kim S.K."/>
            <person name="Kim M.Y."/>
            <person name="Lestari P."/>
            <person name="Kim K.H."/>
            <person name="Ha B.K."/>
            <person name="Jun T.H."/>
            <person name="Hwang W.J."/>
            <person name="Lee T."/>
            <person name="Lee J."/>
            <person name="Shim S."/>
            <person name="Yoon M.Y."/>
            <person name="Jang Y.E."/>
            <person name="Han K.S."/>
            <person name="Taeprayoon P."/>
            <person name="Yoon N."/>
            <person name="Somta P."/>
            <person name="Tanya P."/>
            <person name="Kim K.S."/>
            <person name="Gwag J.G."/>
            <person name="Moon J.K."/>
            <person name="Lee Y.H."/>
            <person name="Park B.S."/>
            <person name="Bombarely A."/>
            <person name="Doyle J.J."/>
            <person name="Jackson S.A."/>
            <person name="Schafleitner R."/>
            <person name="Srinives P."/>
            <person name="Varshney R.K."/>
            <person name="Lee S.H."/>
        </authorList>
    </citation>
    <scope>NUCLEOTIDE SEQUENCE [LARGE SCALE GENOMIC DNA]</scope>
    <source>
        <strain evidence="5">cv. VC1973A</strain>
    </source>
</reference>
<evidence type="ECO:0000256" key="3">
    <source>
        <dbReference type="SAM" id="MobiDB-lite"/>
    </source>
</evidence>
<dbReference type="InterPro" id="IPR013094">
    <property type="entry name" value="AB_hydrolase_3"/>
</dbReference>
<gene>
    <name evidence="6" type="primary">LOC106764914</name>
</gene>
<protein>
    <submittedName>
        <fullName evidence="6">Probable carboxylesterase 2</fullName>
    </submittedName>
</protein>
<dbReference type="Proteomes" id="UP000087766">
    <property type="component" value="Chromosome 6"/>
</dbReference>
<keyword evidence="5" id="KW-1185">Reference proteome</keyword>
<dbReference type="RefSeq" id="XP_014504840.2">
    <property type="nucleotide sequence ID" value="XM_014649354.2"/>
</dbReference>
<feature type="region of interest" description="Disordered" evidence="3">
    <location>
        <begin position="67"/>
        <end position="86"/>
    </location>
</feature>
<dbReference type="InterPro" id="IPR050466">
    <property type="entry name" value="Carboxylest/Gibb_receptor"/>
</dbReference>
<feature type="compositionally biased region" description="Low complexity" evidence="3">
    <location>
        <begin position="69"/>
        <end position="82"/>
    </location>
</feature>
<feature type="domain" description="Alpha/beta hydrolase fold-3" evidence="4">
    <location>
        <begin position="116"/>
        <end position="337"/>
    </location>
</feature>
<evidence type="ECO:0000256" key="1">
    <source>
        <dbReference type="ARBA" id="ARBA00010515"/>
    </source>
</evidence>
<proteinExistence type="inferred from homology"/>
<accession>A0A1S3UFM8</accession>
<dbReference type="GO" id="GO:0016787">
    <property type="term" value="F:hydrolase activity"/>
    <property type="evidence" value="ECO:0007669"/>
    <property type="project" value="InterPro"/>
</dbReference>
<dbReference type="Pfam" id="PF07859">
    <property type="entry name" value="Abhydrolase_3"/>
    <property type="match status" value="1"/>
</dbReference>
<reference evidence="6" key="2">
    <citation type="submission" date="2025-08" db="UniProtKB">
        <authorList>
            <consortium name="RefSeq"/>
        </authorList>
    </citation>
    <scope>IDENTIFICATION</scope>
    <source>
        <tissue evidence="6">Leaf</tissue>
    </source>
</reference>
<dbReference type="OrthoDB" id="1368937at2759"/>
<evidence type="ECO:0000256" key="2">
    <source>
        <dbReference type="PROSITE-ProRule" id="PRU10038"/>
    </source>
</evidence>
<evidence type="ECO:0000313" key="5">
    <source>
        <dbReference type="Proteomes" id="UP000087766"/>
    </source>
</evidence>
<evidence type="ECO:0000313" key="6">
    <source>
        <dbReference type="RefSeq" id="XP_014504840.2"/>
    </source>
</evidence>
<dbReference type="PANTHER" id="PTHR23024:SF458">
    <property type="entry name" value="ALPHA_BETA HYDROLASE FOLD-3 DOMAIN-CONTAINING PROTEIN"/>
    <property type="match status" value="1"/>
</dbReference>
<dbReference type="InterPro" id="IPR029058">
    <property type="entry name" value="AB_hydrolase_fold"/>
</dbReference>
<comment type="similarity">
    <text evidence="1">Belongs to the 'GDXG' lipolytic enzyme family.</text>
</comment>
<evidence type="ECO:0000259" key="4">
    <source>
        <dbReference type="Pfam" id="PF07859"/>
    </source>
</evidence>
<dbReference type="InterPro" id="IPR033140">
    <property type="entry name" value="Lipase_GDXG_put_SER_AS"/>
</dbReference>
<dbReference type="KEGG" id="vra:106764914"/>
<organism evidence="5 6">
    <name type="scientific">Vigna radiata var. radiata</name>
    <name type="common">Mung bean</name>
    <name type="synonym">Phaseolus aureus</name>
    <dbReference type="NCBI Taxonomy" id="3916"/>
    <lineage>
        <taxon>Eukaryota</taxon>
        <taxon>Viridiplantae</taxon>
        <taxon>Streptophyta</taxon>
        <taxon>Embryophyta</taxon>
        <taxon>Tracheophyta</taxon>
        <taxon>Spermatophyta</taxon>
        <taxon>Magnoliopsida</taxon>
        <taxon>eudicotyledons</taxon>
        <taxon>Gunneridae</taxon>
        <taxon>Pentapetalae</taxon>
        <taxon>rosids</taxon>
        <taxon>fabids</taxon>
        <taxon>Fabales</taxon>
        <taxon>Fabaceae</taxon>
        <taxon>Papilionoideae</taxon>
        <taxon>50 kb inversion clade</taxon>
        <taxon>NPAAA clade</taxon>
        <taxon>indigoferoid/millettioid clade</taxon>
        <taxon>Phaseoleae</taxon>
        <taxon>Vigna</taxon>
    </lineage>
</organism>
<dbReference type="PROSITE" id="PS01174">
    <property type="entry name" value="LIPASE_GDXG_SER"/>
    <property type="match status" value="1"/>
</dbReference>
<dbReference type="GeneID" id="106764914"/>
<dbReference type="PANTHER" id="PTHR23024">
    <property type="entry name" value="ARYLACETAMIDE DEACETYLASE"/>
    <property type="match status" value="1"/>
</dbReference>
<dbReference type="Gene3D" id="3.40.50.1820">
    <property type="entry name" value="alpha/beta hydrolase"/>
    <property type="match status" value="1"/>
</dbReference>
<sequence>MVKEIATKHDCSPCSYLSLFLSLDHSLTPMENSDTNTPTTAEAEVAHDFPGLIRVFTDGRIQRFKGTDVVPPSTPTTHPVSSKDVNLNPHSTLSARLFLPTLPSINTNHRRSLPLLVYFHGGGFCTSSPFTSTYHHYIAAVAAEAKLVAVSVQYRLAPEHPIPAAYEDSWAALQWVASHRSNAGPEPWLNENVDFGRVFLAGDSAGANIVHNLTMLLGDPDWDIGIDILGVCLVHPYFWGSVPLGSETMDLDRKAFVNRLWPFVCPESPDNDDPRINPVGEGSPSLAWLGCRRVLICVAEKDVLKERGWIYYNALSRSGWMGVVEIKETQGEGHAFHLYDLACDKAQDLIKSLARFFNRDQPPSI</sequence>
<name>A0A1S3UFM8_VIGRR</name>
<dbReference type="AlphaFoldDB" id="A0A1S3UFM8"/>
<dbReference type="STRING" id="3916.A0A1S3UFM8"/>
<dbReference type="SUPFAM" id="SSF53474">
    <property type="entry name" value="alpha/beta-Hydrolases"/>
    <property type="match status" value="1"/>
</dbReference>
<feature type="active site" evidence="2">
    <location>
        <position position="204"/>
    </location>
</feature>